<evidence type="ECO:0000256" key="3">
    <source>
        <dbReference type="ARBA" id="ARBA00022741"/>
    </source>
</evidence>
<dbReference type="Gene3D" id="3.40.50.300">
    <property type="entry name" value="P-loop containing nucleotide triphosphate hydrolases"/>
    <property type="match status" value="1"/>
</dbReference>
<organism evidence="6 7">
    <name type="scientific">Collinsella ureilytica</name>
    <dbReference type="NCBI Taxonomy" id="2869515"/>
    <lineage>
        <taxon>Bacteria</taxon>
        <taxon>Bacillati</taxon>
        <taxon>Actinomycetota</taxon>
        <taxon>Coriobacteriia</taxon>
        <taxon>Coriobacteriales</taxon>
        <taxon>Coriobacteriaceae</taxon>
        <taxon>Collinsella</taxon>
    </lineage>
</organism>
<keyword evidence="2" id="KW-0813">Transport</keyword>
<sequence>MESKPEVLSIQNLSFAYDERPLLGGVNLSIYAGELIALVGDNGAGKSTLMKLILGQLKPGTGTITLFGDDAFSNPHFEDIAYVSQDSIRGYRNFPTTIEELIGIHVRYLNAKAQIDELLATVQLSEHKSKRLSELSGGQLQRVGLLLALIKDARLILLDEPTSAIDRTFSAEFYRILRDLAVSGTAIVVITHHLHDARAFVDRVIRLEDGTCHIECATLDDHGTGGAGCHCLHPQPVGRS</sequence>
<accession>A0ABS7MLA0</accession>
<comment type="similarity">
    <text evidence="1">Belongs to the ABC transporter superfamily.</text>
</comment>
<keyword evidence="4 6" id="KW-0067">ATP-binding</keyword>
<protein>
    <submittedName>
        <fullName evidence="6">ATP-binding cassette domain-containing protein</fullName>
    </submittedName>
</protein>
<dbReference type="PROSITE" id="PS50893">
    <property type="entry name" value="ABC_TRANSPORTER_2"/>
    <property type="match status" value="1"/>
</dbReference>
<keyword evidence="7" id="KW-1185">Reference proteome</keyword>
<proteinExistence type="inferred from homology"/>
<comment type="caution">
    <text evidence="6">The sequence shown here is derived from an EMBL/GenBank/DDBJ whole genome shotgun (WGS) entry which is preliminary data.</text>
</comment>
<evidence type="ECO:0000313" key="7">
    <source>
        <dbReference type="Proteomes" id="UP000700908"/>
    </source>
</evidence>
<dbReference type="RefSeq" id="WP_222199867.1">
    <property type="nucleotide sequence ID" value="NZ_JAIMFO010000008.1"/>
</dbReference>
<gene>
    <name evidence="6" type="ORF">K6V98_07275</name>
</gene>
<evidence type="ECO:0000256" key="1">
    <source>
        <dbReference type="ARBA" id="ARBA00005417"/>
    </source>
</evidence>
<dbReference type="EMBL" id="JAIMFO010000008">
    <property type="protein sequence ID" value="MBY4798144.1"/>
    <property type="molecule type" value="Genomic_DNA"/>
</dbReference>
<dbReference type="SMART" id="SM00382">
    <property type="entry name" value="AAA"/>
    <property type="match status" value="1"/>
</dbReference>
<dbReference type="SUPFAM" id="SSF52540">
    <property type="entry name" value="P-loop containing nucleoside triphosphate hydrolases"/>
    <property type="match status" value="1"/>
</dbReference>
<reference evidence="6 7" key="1">
    <citation type="submission" date="2021-08" db="EMBL/GenBank/DDBJ databases">
        <title>Collinsella faecalis sp. nov. isolated from swine faeces.</title>
        <authorList>
            <person name="Oh B.S."/>
            <person name="Lee J.H."/>
        </authorList>
    </citation>
    <scope>NUCLEOTIDE SEQUENCE [LARGE SCALE GENOMIC DNA]</scope>
    <source>
        <strain evidence="6 7">AGMB00827</strain>
    </source>
</reference>
<keyword evidence="3" id="KW-0547">Nucleotide-binding</keyword>
<evidence type="ECO:0000256" key="2">
    <source>
        <dbReference type="ARBA" id="ARBA00022448"/>
    </source>
</evidence>
<dbReference type="PANTHER" id="PTHR42734">
    <property type="entry name" value="METAL TRANSPORT SYSTEM ATP-BINDING PROTEIN TM_0124-RELATED"/>
    <property type="match status" value="1"/>
</dbReference>
<dbReference type="GO" id="GO:0005524">
    <property type="term" value="F:ATP binding"/>
    <property type="evidence" value="ECO:0007669"/>
    <property type="project" value="UniProtKB-KW"/>
</dbReference>
<dbReference type="InterPro" id="IPR050153">
    <property type="entry name" value="Metal_Ion_Import_ABC"/>
</dbReference>
<feature type="domain" description="ABC transporter" evidence="5">
    <location>
        <begin position="8"/>
        <end position="234"/>
    </location>
</feature>
<dbReference type="Proteomes" id="UP000700908">
    <property type="component" value="Unassembled WGS sequence"/>
</dbReference>
<name>A0ABS7MLA0_9ACTN</name>
<dbReference type="InterPro" id="IPR003439">
    <property type="entry name" value="ABC_transporter-like_ATP-bd"/>
</dbReference>
<evidence type="ECO:0000256" key="4">
    <source>
        <dbReference type="ARBA" id="ARBA00022840"/>
    </source>
</evidence>
<evidence type="ECO:0000259" key="5">
    <source>
        <dbReference type="PROSITE" id="PS50893"/>
    </source>
</evidence>
<dbReference type="Pfam" id="PF00005">
    <property type="entry name" value="ABC_tran"/>
    <property type="match status" value="1"/>
</dbReference>
<dbReference type="PANTHER" id="PTHR42734:SF17">
    <property type="entry name" value="METAL TRANSPORT SYSTEM ATP-BINDING PROTEIN TM_0124-RELATED"/>
    <property type="match status" value="1"/>
</dbReference>
<dbReference type="PROSITE" id="PS00211">
    <property type="entry name" value="ABC_TRANSPORTER_1"/>
    <property type="match status" value="1"/>
</dbReference>
<dbReference type="InterPro" id="IPR027417">
    <property type="entry name" value="P-loop_NTPase"/>
</dbReference>
<dbReference type="InterPro" id="IPR017871">
    <property type="entry name" value="ABC_transporter-like_CS"/>
</dbReference>
<evidence type="ECO:0000313" key="6">
    <source>
        <dbReference type="EMBL" id="MBY4798144.1"/>
    </source>
</evidence>
<dbReference type="InterPro" id="IPR003593">
    <property type="entry name" value="AAA+_ATPase"/>
</dbReference>